<evidence type="ECO:0000256" key="2">
    <source>
        <dbReference type="SAM" id="MobiDB-lite"/>
    </source>
</evidence>
<name>A0A9N9M2S5_9HELO</name>
<evidence type="ECO:0000313" key="4">
    <source>
        <dbReference type="Proteomes" id="UP000701801"/>
    </source>
</evidence>
<feature type="region of interest" description="Disordered" evidence="2">
    <location>
        <begin position="412"/>
        <end position="488"/>
    </location>
</feature>
<feature type="coiled-coil region" evidence="1">
    <location>
        <begin position="249"/>
        <end position="276"/>
    </location>
</feature>
<evidence type="ECO:0000256" key="1">
    <source>
        <dbReference type="SAM" id="Coils"/>
    </source>
</evidence>
<gene>
    <name evidence="3" type="ORF">HYALB_00006075</name>
</gene>
<feature type="compositionally biased region" description="Pro residues" evidence="2">
    <location>
        <begin position="425"/>
        <end position="451"/>
    </location>
</feature>
<keyword evidence="4" id="KW-1185">Reference proteome</keyword>
<sequence length="488" mass="56146">MYQHHYPRVIVIGIGSDRYSKLSPNIHLQFRQYKTFSSSSSLKTKQRVQSLKQHYLTRHIATMSRDMTPLPDTLVVRPAGSPIYRQPSLFDKPNARLQISNTFPSDDTGLASLWLCNEENWTFKGTGHIVDEHSKACFDCYTDLAFDITRLNFGCGAFTRYTNHIIHNELKYTWNSDLAKDYVKDEELVKRLTDKFVQFIFDPRAGQMTISVQHDLLRNNPWRGVMGGWLWAFFSQFMGVFLGKFANSVDARRLNRERLERDVAALQNQNTVTAESDQNSQNTELSHYNLQLFQLEMESAARENALRAEMNQSTPATHYNYQPLRPGPQVHHNTFVVEYSQIAPVAPMFTPHNEQHIESQSQVPHHETPAIYNQYHQNIPIDPRLYNYHYIQPSLSGPQNHLNCNQNIQYNQPVHFTPHNDTHRPPQPSPTAPQNPPTPHQTTPYPNPQPTPHNDTHHPQPTPPPQPDAASTNYPKLHTFPIPSPNPA</sequence>
<dbReference type="AlphaFoldDB" id="A0A9N9M2S5"/>
<proteinExistence type="predicted"/>
<reference evidence="3" key="1">
    <citation type="submission" date="2021-07" db="EMBL/GenBank/DDBJ databases">
        <authorList>
            <person name="Durling M."/>
        </authorList>
    </citation>
    <scope>NUCLEOTIDE SEQUENCE</scope>
</reference>
<comment type="caution">
    <text evidence="3">The sequence shown here is derived from an EMBL/GenBank/DDBJ whole genome shotgun (WGS) entry which is preliminary data.</text>
</comment>
<evidence type="ECO:0000313" key="3">
    <source>
        <dbReference type="EMBL" id="CAG8983047.1"/>
    </source>
</evidence>
<protein>
    <submittedName>
        <fullName evidence="3">Uncharacterized protein</fullName>
    </submittedName>
</protein>
<keyword evidence="1" id="KW-0175">Coiled coil</keyword>
<dbReference type="EMBL" id="CAJVRM010000709">
    <property type="protein sequence ID" value="CAG8983047.1"/>
    <property type="molecule type" value="Genomic_DNA"/>
</dbReference>
<accession>A0A9N9M2S5</accession>
<organism evidence="3 4">
    <name type="scientific">Hymenoscyphus albidus</name>
    <dbReference type="NCBI Taxonomy" id="595503"/>
    <lineage>
        <taxon>Eukaryota</taxon>
        <taxon>Fungi</taxon>
        <taxon>Dikarya</taxon>
        <taxon>Ascomycota</taxon>
        <taxon>Pezizomycotina</taxon>
        <taxon>Leotiomycetes</taxon>
        <taxon>Helotiales</taxon>
        <taxon>Helotiaceae</taxon>
        <taxon>Hymenoscyphus</taxon>
    </lineage>
</organism>
<dbReference type="Proteomes" id="UP000701801">
    <property type="component" value="Unassembled WGS sequence"/>
</dbReference>
<dbReference type="OrthoDB" id="10368453at2759"/>